<reference evidence="3" key="2">
    <citation type="submission" date="2019-10" db="EMBL/GenBank/DDBJ databases">
        <title>Conservation and host-specific expression of non-tandemly repeated heterogenous ribosome RNA gene in arbuscular mycorrhizal fungi.</title>
        <authorList>
            <person name="Maeda T."/>
            <person name="Kobayashi Y."/>
            <person name="Nakagawa T."/>
            <person name="Ezawa T."/>
            <person name="Yamaguchi K."/>
            <person name="Bino T."/>
            <person name="Nishimoto Y."/>
            <person name="Shigenobu S."/>
            <person name="Kawaguchi M."/>
        </authorList>
    </citation>
    <scope>NUCLEOTIDE SEQUENCE</scope>
    <source>
        <strain evidence="3">HR1</strain>
    </source>
</reference>
<organism evidence="2 4">
    <name type="scientific">Rhizophagus clarus</name>
    <dbReference type="NCBI Taxonomy" id="94130"/>
    <lineage>
        <taxon>Eukaryota</taxon>
        <taxon>Fungi</taxon>
        <taxon>Fungi incertae sedis</taxon>
        <taxon>Mucoromycota</taxon>
        <taxon>Glomeromycotina</taxon>
        <taxon>Glomeromycetes</taxon>
        <taxon>Glomerales</taxon>
        <taxon>Glomeraceae</taxon>
        <taxon>Rhizophagus</taxon>
    </lineage>
</organism>
<proteinExistence type="predicted"/>
<evidence type="ECO:0000313" key="4">
    <source>
        <dbReference type="Proteomes" id="UP000247702"/>
    </source>
</evidence>
<feature type="compositionally biased region" description="Acidic residues" evidence="1">
    <location>
        <begin position="82"/>
        <end position="93"/>
    </location>
</feature>
<accession>A0A2Z6QHJ9</accession>
<reference evidence="2 4" key="1">
    <citation type="submission" date="2017-11" db="EMBL/GenBank/DDBJ databases">
        <title>The genome of Rhizophagus clarus HR1 reveals common genetic basis of auxotrophy among arbuscular mycorrhizal fungi.</title>
        <authorList>
            <person name="Kobayashi Y."/>
        </authorList>
    </citation>
    <scope>NUCLEOTIDE SEQUENCE [LARGE SCALE GENOMIC DNA]</scope>
    <source>
        <strain evidence="2 4">HR1</strain>
    </source>
</reference>
<keyword evidence="4" id="KW-1185">Reference proteome</keyword>
<evidence type="ECO:0000313" key="2">
    <source>
        <dbReference type="EMBL" id="GBB89637.1"/>
    </source>
</evidence>
<evidence type="ECO:0000313" key="3">
    <source>
        <dbReference type="EMBL" id="GES86656.1"/>
    </source>
</evidence>
<dbReference type="OrthoDB" id="2420713at2759"/>
<protein>
    <submittedName>
        <fullName evidence="2">Uncharacterized protein</fullName>
    </submittedName>
</protein>
<comment type="caution">
    <text evidence="2">The sequence shown here is derived from an EMBL/GenBank/DDBJ whole genome shotgun (WGS) entry which is preliminary data.</text>
</comment>
<evidence type="ECO:0000256" key="1">
    <source>
        <dbReference type="SAM" id="MobiDB-lite"/>
    </source>
</evidence>
<gene>
    <name evidence="3" type="ORF">RCL2_001371000</name>
    <name evidence="2" type="ORF">RclHR1_16390001</name>
</gene>
<dbReference type="EMBL" id="BLAL01000162">
    <property type="protein sequence ID" value="GES86656.1"/>
    <property type="molecule type" value="Genomic_DNA"/>
</dbReference>
<dbReference type="EMBL" id="BEXD01000712">
    <property type="protein sequence ID" value="GBB89637.1"/>
    <property type="molecule type" value="Genomic_DNA"/>
</dbReference>
<dbReference type="Proteomes" id="UP000247702">
    <property type="component" value="Unassembled WGS sequence"/>
</dbReference>
<dbReference type="AlphaFoldDB" id="A0A2Z6QHJ9"/>
<feature type="region of interest" description="Disordered" evidence="1">
    <location>
        <begin position="72"/>
        <end position="102"/>
    </location>
</feature>
<name>A0A2Z6QHJ9_9GLOM</name>
<dbReference type="Proteomes" id="UP000615446">
    <property type="component" value="Unassembled WGS sequence"/>
</dbReference>
<sequence length="132" mass="15588">MPLPWKYNKERLAKHLYCAHIVQMKKVIYRCDKIIKLGHRYDETFLNIHVNGKGYLAKQEVQSILNYFKPVSKSKKTKNDDEVSSAEEWESDDNERMDNDDLFNVDKISDVKNDYENEVLSDDDMIIPSNNK</sequence>